<dbReference type="Pfam" id="PF25139">
    <property type="entry name" value="LysM14_C"/>
    <property type="match status" value="1"/>
</dbReference>
<dbReference type="CDD" id="cd00118">
    <property type="entry name" value="LysM"/>
    <property type="match status" value="1"/>
</dbReference>
<organism evidence="3 4">
    <name type="scientific">Penicillium egyptiacum</name>
    <dbReference type="NCBI Taxonomy" id="1303716"/>
    <lineage>
        <taxon>Eukaryota</taxon>
        <taxon>Fungi</taxon>
        <taxon>Dikarya</taxon>
        <taxon>Ascomycota</taxon>
        <taxon>Pezizomycotina</taxon>
        <taxon>Eurotiomycetes</taxon>
        <taxon>Eurotiomycetidae</taxon>
        <taxon>Eurotiales</taxon>
        <taxon>Aspergillaceae</taxon>
        <taxon>Penicillium</taxon>
    </lineage>
</organism>
<dbReference type="AlphaFoldDB" id="A0A9W4K6M4"/>
<keyword evidence="1" id="KW-0732">Signal</keyword>
<name>A0A9W4K6M4_9EURO</name>
<evidence type="ECO:0000259" key="2">
    <source>
        <dbReference type="PROSITE" id="PS51782"/>
    </source>
</evidence>
<protein>
    <recommendedName>
        <fullName evidence="2">LysM domain-containing protein</fullName>
    </recommendedName>
</protein>
<evidence type="ECO:0000313" key="4">
    <source>
        <dbReference type="Proteomes" id="UP001154252"/>
    </source>
</evidence>
<dbReference type="EMBL" id="CAJVRC010000835">
    <property type="protein sequence ID" value="CAG8886444.1"/>
    <property type="molecule type" value="Genomic_DNA"/>
</dbReference>
<dbReference type="SUPFAM" id="SSF54106">
    <property type="entry name" value="LysM domain"/>
    <property type="match status" value="1"/>
</dbReference>
<feature type="chain" id="PRO_5040922388" description="LysM domain-containing protein" evidence="1">
    <location>
        <begin position="19"/>
        <end position="320"/>
    </location>
</feature>
<comment type="caution">
    <text evidence="3">The sequence shown here is derived from an EMBL/GenBank/DDBJ whole genome shotgun (WGS) entry which is preliminary data.</text>
</comment>
<keyword evidence="4" id="KW-1185">Reference proteome</keyword>
<dbReference type="InterPro" id="IPR018392">
    <property type="entry name" value="LysM"/>
</dbReference>
<feature type="signal peptide" evidence="1">
    <location>
        <begin position="1"/>
        <end position="18"/>
    </location>
</feature>
<dbReference type="InterPro" id="IPR036779">
    <property type="entry name" value="LysM_dom_sf"/>
</dbReference>
<feature type="domain" description="LysM" evidence="2">
    <location>
        <begin position="47"/>
        <end position="94"/>
    </location>
</feature>
<dbReference type="InterPro" id="IPR057277">
    <property type="entry name" value="LysM_C"/>
</dbReference>
<sequence length="320" mass="35182">MNSIHILLSLLFVHIATAQSGHGIDNSHGHSLNKRGAFAPGGDGVCYTYTIQRGDTCTKLAERYKVTTDNIETWNSDPGTGQVVRMRSKAISWVWCPSYAGCSPTSYLWSPSSRDKTHPGNYADLASLNPCPKGQCATTSKATTPKTTATSKTTKKADIVTLTSIRMVSPPSKTTTSTTRTPTWQMTIYEDENCKGDYFSVQGHEDQNIGNCIILAEHTATKVSDTTTSCRWWSDGGLNWDTCASSKVRSPKSFFITSGRCYVYSGKKCRDEDWIGETYGAFKGRQDHKTGYLSLEVSPGVHCSALSTYWTRFIDLILVG</sequence>
<gene>
    <name evidence="3" type="ORF">PEGY_LOCUS872</name>
</gene>
<dbReference type="Pfam" id="PF01476">
    <property type="entry name" value="LysM"/>
    <property type="match status" value="1"/>
</dbReference>
<evidence type="ECO:0000313" key="3">
    <source>
        <dbReference type="EMBL" id="CAG8886444.1"/>
    </source>
</evidence>
<dbReference type="OrthoDB" id="73875at2759"/>
<dbReference type="Gene3D" id="3.10.350.10">
    <property type="entry name" value="LysM domain"/>
    <property type="match status" value="1"/>
</dbReference>
<reference evidence="3" key="1">
    <citation type="submission" date="2021-07" db="EMBL/GenBank/DDBJ databases">
        <authorList>
            <person name="Branca A.L. A."/>
        </authorList>
    </citation>
    <scope>NUCLEOTIDE SEQUENCE</scope>
</reference>
<evidence type="ECO:0000256" key="1">
    <source>
        <dbReference type="SAM" id="SignalP"/>
    </source>
</evidence>
<dbReference type="SMART" id="SM00257">
    <property type="entry name" value="LysM"/>
    <property type="match status" value="1"/>
</dbReference>
<dbReference type="Proteomes" id="UP001154252">
    <property type="component" value="Unassembled WGS sequence"/>
</dbReference>
<proteinExistence type="predicted"/>
<dbReference type="PROSITE" id="PS51782">
    <property type="entry name" value="LYSM"/>
    <property type="match status" value="1"/>
</dbReference>
<accession>A0A9W4K6M4</accession>